<keyword evidence="3" id="KW-1185">Reference proteome</keyword>
<protein>
    <submittedName>
        <fullName evidence="2">Uncharacterized protein</fullName>
    </submittedName>
</protein>
<dbReference type="EMBL" id="BLLF01004059">
    <property type="protein sequence ID" value="GFH28835.1"/>
    <property type="molecule type" value="Genomic_DNA"/>
</dbReference>
<sequence length="317" mass="33686">MSPSPPHTAADSPWPSHAHGVLPRLQHSAAELWLTCRMQLLPLAVQGPSDRPAAGIRKPGPKLLDPRGLGLEEYFGIRANTDISQDLVWGMVRAIGKAACSPGLERAAMLACHWAAGRGTERPYRLSCVLQSSYVGCMHSPFQLPNCHQLACSHAARRAAGGGREEKRPGSGSGGWGADSSRCVAHPGSGQLRDVGSVTGEGGGRAGSGAVQLQLQHYGYGHRPWDMDTLAGRMGMQAAFQVGFGSAWTRQCLVKVQPNVSQPQTFCLSAIKLFTTFPCSVGSVRLQQAGLALSPHQGPSQDTPQTMGGLDQSHWDQ</sequence>
<accession>A0A6A0A8A1</accession>
<reference evidence="2 3" key="1">
    <citation type="submission" date="2020-02" db="EMBL/GenBank/DDBJ databases">
        <title>Draft genome sequence of Haematococcus lacustris strain NIES-144.</title>
        <authorList>
            <person name="Morimoto D."/>
            <person name="Nakagawa S."/>
            <person name="Yoshida T."/>
            <person name="Sawayama S."/>
        </authorList>
    </citation>
    <scope>NUCLEOTIDE SEQUENCE [LARGE SCALE GENOMIC DNA]</scope>
    <source>
        <strain evidence="2 3">NIES-144</strain>
    </source>
</reference>
<proteinExistence type="predicted"/>
<organism evidence="2 3">
    <name type="scientific">Haematococcus lacustris</name>
    <name type="common">Green alga</name>
    <name type="synonym">Haematococcus pluvialis</name>
    <dbReference type="NCBI Taxonomy" id="44745"/>
    <lineage>
        <taxon>Eukaryota</taxon>
        <taxon>Viridiplantae</taxon>
        <taxon>Chlorophyta</taxon>
        <taxon>core chlorophytes</taxon>
        <taxon>Chlorophyceae</taxon>
        <taxon>CS clade</taxon>
        <taxon>Chlamydomonadales</taxon>
        <taxon>Haematococcaceae</taxon>
        <taxon>Haematococcus</taxon>
    </lineage>
</organism>
<evidence type="ECO:0000313" key="2">
    <source>
        <dbReference type="EMBL" id="GFH28835.1"/>
    </source>
</evidence>
<name>A0A6A0A8A1_HAELA</name>
<feature type="compositionally biased region" description="Polar residues" evidence="1">
    <location>
        <begin position="297"/>
        <end position="306"/>
    </location>
</feature>
<dbReference type="Proteomes" id="UP000485058">
    <property type="component" value="Unassembled WGS sequence"/>
</dbReference>
<dbReference type="AlphaFoldDB" id="A0A6A0A8A1"/>
<feature type="region of interest" description="Disordered" evidence="1">
    <location>
        <begin position="292"/>
        <end position="317"/>
    </location>
</feature>
<evidence type="ECO:0000313" key="3">
    <source>
        <dbReference type="Proteomes" id="UP000485058"/>
    </source>
</evidence>
<comment type="caution">
    <text evidence="2">The sequence shown here is derived from an EMBL/GenBank/DDBJ whole genome shotgun (WGS) entry which is preliminary data.</text>
</comment>
<evidence type="ECO:0000256" key="1">
    <source>
        <dbReference type="SAM" id="MobiDB-lite"/>
    </source>
</evidence>
<gene>
    <name evidence="2" type="ORF">HaLaN_27388</name>
</gene>